<reference evidence="8 10" key="2">
    <citation type="submission" date="2018-12" db="EMBL/GenBank/DDBJ databases">
        <authorList>
            <consortium name="Pathogen Informatics"/>
        </authorList>
    </citation>
    <scope>NUCLEOTIDE SEQUENCE [LARGE SCALE GENOMIC DNA]</scope>
    <source>
        <strain evidence="8 10">NCTC949</strain>
    </source>
</reference>
<dbReference type="InterPro" id="IPR002491">
    <property type="entry name" value="ABC_transptr_periplasmic_BD"/>
</dbReference>
<evidence type="ECO:0000256" key="1">
    <source>
        <dbReference type="ARBA" id="ARBA00004196"/>
    </source>
</evidence>
<dbReference type="SUPFAM" id="SSF53807">
    <property type="entry name" value="Helical backbone' metal receptor"/>
    <property type="match status" value="1"/>
</dbReference>
<dbReference type="GO" id="GO:1901678">
    <property type="term" value="P:iron coordination entity transport"/>
    <property type="evidence" value="ECO:0007669"/>
    <property type="project" value="UniProtKB-ARBA"/>
</dbReference>
<dbReference type="Proteomes" id="UP000033457">
    <property type="component" value="Chromosome"/>
</dbReference>
<dbReference type="AlphaFoldDB" id="A0A0F6R3E5"/>
<dbReference type="PROSITE" id="PS51257">
    <property type="entry name" value="PROKAR_LIPOPROTEIN"/>
    <property type="match status" value="1"/>
</dbReference>
<gene>
    <name evidence="8" type="primary">irp1A</name>
    <name evidence="8" type="ORF">NCTC949_00732</name>
    <name evidence="7" type="ORF">UL82_10595</name>
</gene>
<evidence type="ECO:0000256" key="5">
    <source>
        <dbReference type="SAM" id="SignalP"/>
    </source>
</evidence>
<protein>
    <submittedName>
        <fullName evidence="7">ABC-type Fe3+-hydroxamate transport system, periplasmic component</fullName>
    </submittedName>
</protein>
<name>A0A0F6R3E5_9CORY</name>
<evidence type="ECO:0000256" key="3">
    <source>
        <dbReference type="ARBA" id="ARBA00022448"/>
    </source>
</evidence>
<dbReference type="KEGG" id="cku:UL82_10595"/>
<evidence type="ECO:0000313" key="10">
    <source>
        <dbReference type="Proteomes" id="UP000271380"/>
    </source>
</evidence>
<feature type="signal peptide" evidence="5">
    <location>
        <begin position="1"/>
        <end position="21"/>
    </location>
</feature>
<dbReference type="Proteomes" id="UP000271380">
    <property type="component" value="Chromosome"/>
</dbReference>
<dbReference type="STRING" id="35755.UL82_10595"/>
<organism evidence="7 9">
    <name type="scientific">Corynebacterium kutscheri</name>
    <dbReference type="NCBI Taxonomy" id="35755"/>
    <lineage>
        <taxon>Bacteria</taxon>
        <taxon>Bacillati</taxon>
        <taxon>Actinomycetota</taxon>
        <taxon>Actinomycetes</taxon>
        <taxon>Mycobacteriales</taxon>
        <taxon>Corynebacteriaceae</taxon>
        <taxon>Corynebacterium</taxon>
    </lineage>
</organism>
<dbReference type="PANTHER" id="PTHR30532:SF24">
    <property type="entry name" value="FERRIC ENTEROBACTIN-BINDING PERIPLASMIC PROTEIN FEPB"/>
    <property type="match status" value="1"/>
</dbReference>
<reference evidence="7 9" key="1">
    <citation type="journal article" date="2015" name="Genome Announc.">
        <title>Complete Genome Sequence of Corynebacterium kutscheri DSM 20755, a Corynebacterial Type Strain with Remarkably Low G+C Content of Chromosomal DNA.</title>
        <authorList>
            <person name="Ruckert C."/>
            <person name="Albersmeier A."/>
            <person name="Winkler A."/>
            <person name="Tauch A."/>
        </authorList>
    </citation>
    <scope>NUCLEOTIDE SEQUENCE [LARGE SCALE GENOMIC DNA]</scope>
    <source>
        <strain evidence="7 9">DSM 20755</strain>
    </source>
</reference>
<dbReference type="HOGENOM" id="CLU_038034_1_1_11"/>
<dbReference type="OrthoDB" id="1846031at2"/>
<accession>A0A0F6R3E5</accession>
<dbReference type="Pfam" id="PF01497">
    <property type="entry name" value="Peripla_BP_2"/>
    <property type="match status" value="1"/>
</dbReference>
<feature type="chain" id="PRO_5043120001" evidence="5">
    <location>
        <begin position="22"/>
        <end position="346"/>
    </location>
</feature>
<evidence type="ECO:0000256" key="4">
    <source>
        <dbReference type="ARBA" id="ARBA00022729"/>
    </source>
</evidence>
<evidence type="ECO:0000313" key="9">
    <source>
        <dbReference type="Proteomes" id="UP000033457"/>
    </source>
</evidence>
<evidence type="ECO:0000313" key="7">
    <source>
        <dbReference type="EMBL" id="AKE42253.1"/>
    </source>
</evidence>
<dbReference type="EMBL" id="LR134377">
    <property type="protein sequence ID" value="VEH05671.1"/>
    <property type="molecule type" value="Genomic_DNA"/>
</dbReference>
<dbReference type="Gene3D" id="3.40.50.1980">
    <property type="entry name" value="Nitrogenase molybdenum iron protein domain"/>
    <property type="match status" value="2"/>
</dbReference>
<comment type="similarity">
    <text evidence="2">Belongs to the bacterial solute-binding protein 8 family.</text>
</comment>
<dbReference type="InterPro" id="IPR051313">
    <property type="entry name" value="Bact_iron-sidero_bind"/>
</dbReference>
<keyword evidence="9" id="KW-1185">Reference proteome</keyword>
<evidence type="ECO:0000259" key="6">
    <source>
        <dbReference type="PROSITE" id="PS50983"/>
    </source>
</evidence>
<dbReference type="PANTHER" id="PTHR30532">
    <property type="entry name" value="IRON III DICITRATE-BINDING PERIPLASMIC PROTEIN"/>
    <property type="match status" value="1"/>
</dbReference>
<comment type="subcellular location">
    <subcellularLocation>
        <location evidence="1">Cell envelope</location>
    </subcellularLocation>
</comment>
<keyword evidence="3" id="KW-0813">Transport</keyword>
<dbReference type="CDD" id="cd01146">
    <property type="entry name" value="FhuD"/>
    <property type="match status" value="1"/>
</dbReference>
<dbReference type="GO" id="GO:0030288">
    <property type="term" value="C:outer membrane-bounded periplasmic space"/>
    <property type="evidence" value="ECO:0007669"/>
    <property type="project" value="TreeGrafter"/>
</dbReference>
<dbReference type="PROSITE" id="PS50983">
    <property type="entry name" value="FE_B12_PBP"/>
    <property type="match status" value="1"/>
</dbReference>
<evidence type="ECO:0000256" key="2">
    <source>
        <dbReference type="ARBA" id="ARBA00008814"/>
    </source>
</evidence>
<dbReference type="EMBL" id="CP011312">
    <property type="protein sequence ID" value="AKE42253.1"/>
    <property type="molecule type" value="Genomic_DNA"/>
</dbReference>
<evidence type="ECO:0000313" key="8">
    <source>
        <dbReference type="EMBL" id="VEH05671.1"/>
    </source>
</evidence>
<feature type="domain" description="Fe/B12 periplasmic-binding" evidence="6">
    <location>
        <begin position="60"/>
        <end position="344"/>
    </location>
</feature>
<keyword evidence="4 5" id="KW-0732">Signal</keyword>
<dbReference type="RefSeq" id="WP_046440913.1">
    <property type="nucleotide sequence ID" value="NZ_CP011312.1"/>
</dbReference>
<proteinExistence type="inferred from homology"/>
<sequence length="346" mass="36865">MRINRAIVATAAALLALTLTACSTENTSSSNNSSQSASTSDSVTIKHAFGETVIQGTPERIATVGWANHEVPLALGVVPVGISRATFGDDDGNGILPWVEDKLAELGGETPVLFDETDGIPFEQVADTKPDVILAAYSGMTQEDYDKLSKIAPVIAQPGEAWQTSLEEMNLMDSQGMNQAAAGEKLNQDLKQEIADTMAAYPALKGKKVLFTSFGYSKEDNNLGFYTTNDPRAGFLQSAGFEVPTVVKEDTQTASGFWSERSLENPEAFDDVDVFISYGSDDEAENQETLKALQENPLTGRIPAVQAGRVVFLGNGPIAAAANPTPLSIPATLDTYFGMINQAATR</sequence>